<dbReference type="AlphaFoldDB" id="A0A2C9LQW2"/>
<keyword evidence="2 6" id="KW-0812">Transmembrane</keyword>
<feature type="transmembrane region" description="Helical" evidence="6">
    <location>
        <begin position="122"/>
        <end position="143"/>
    </location>
</feature>
<keyword evidence="3 6" id="KW-1133">Transmembrane helix</keyword>
<dbReference type="RefSeq" id="XP_013090196.2">
    <property type="nucleotide sequence ID" value="XM_013234742.2"/>
</dbReference>
<dbReference type="EnsemblMetazoa" id="BGLB033965-RC">
    <property type="protein sequence ID" value="BGLB033965-PC"/>
    <property type="gene ID" value="BGLB033965"/>
</dbReference>
<dbReference type="EnsemblMetazoa" id="BGLB033965-RB">
    <property type="protein sequence ID" value="BGLB033965-PB"/>
    <property type="gene ID" value="BGLB033965"/>
</dbReference>
<sequence>MKPLLEILKHYYIQKILIYGFTFICSFLVIVPLGDLKIKFTDEHCSRCLLYSDFDFNVNNTPQATYFKIRFGEQEVCEYSLAVSSVFCLIYPVIAVLLYIYLYRRDNSKTDENKLDLSHGLYVIHIITELCVAILILVSAGLITSGFRHICDSLDAAVTLKLIDSCSGAQSFADWRNYDGSNFYVSLSVATAGCWLLFVSWLLQSLLGLWKLWWLNVLPVFPCCRPSE</sequence>
<organism evidence="7 8">
    <name type="scientific">Biomphalaria glabrata</name>
    <name type="common">Bloodfluke planorb</name>
    <name type="synonym">Freshwater snail</name>
    <dbReference type="NCBI Taxonomy" id="6526"/>
    <lineage>
        <taxon>Eukaryota</taxon>
        <taxon>Metazoa</taxon>
        <taxon>Spiralia</taxon>
        <taxon>Lophotrochozoa</taxon>
        <taxon>Mollusca</taxon>
        <taxon>Gastropoda</taxon>
        <taxon>Heterobranchia</taxon>
        <taxon>Euthyneura</taxon>
        <taxon>Panpulmonata</taxon>
        <taxon>Hygrophila</taxon>
        <taxon>Lymnaeoidea</taxon>
        <taxon>Planorbidae</taxon>
        <taxon>Biomphalaria</taxon>
    </lineage>
</organism>
<evidence type="ECO:0000256" key="4">
    <source>
        <dbReference type="ARBA" id="ARBA00023136"/>
    </source>
</evidence>
<dbReference type="RefSeq" id="XP_013090195.2">
    <property type="nucleotide sequence ID" value="XM_013234741.2"/>
</dbReference>
<dbReference type="InterPro" id="IPR059010">
    <property type="entry name" value="TMEM179-179B"/>
</dbReference>
<gene>
    <name evidence="7" type="primary">106074020</name>
</gene>
<dbReference type="VEuPathDB" id="VectorBase:BGLB033965"/>
<dbReference type="EnsemblMetazoa" id="BGLB033965-RA">
    <property type="protein sequence ID" value="BGLB033965-PA"/>
    <property type="gene ID" value="BGLB033965"/>
</dbReference>
<keyword evidence="4 6" id="KW-0472">Membrane</keyword>
<comment type="similarity">
    <text evidence="5">Belongs to the TMEM179 family.</text>
</comment>
<name>A0A2C9LQW2_BIOGL</name>
<comment type="subcellular location">
    <subcellularLocation>
        <location evidence="1">Membrane</location>
        <topology evidence="1">Multi-pass membrane protein</topology>
    </subcellularLocation>
</comment>
<evidence type="ECO:0000313" key="7">
    <source>
        <dbReference type="EnsemblMetazoa" id="BGLB033965-PD"/>
    </source>
</evidence>
<dbReference type="InterPro" id="IPR029673">
    <property type="entry name" value="TMEM179"/>
</dbReference>
<protein>
    <submittedName>
        <fullName evidence="7">Uncharacterized protein</fullName>
    </submittedName>
</protein>
<dbReference type="VEuPathDB" id="VectorBase:BGLAX_049175"/>
<dbReference type="Proteomes" id="UP000076420">
    <property type="component" value="Unassembled WGS sequence"/>
</dbReference>
<dbReference type="PANTHER" id="PTHR31872">
    <property type="entry name" value="TRANSMEMBRANE PROTEIN 179"/>
    <property type="match status" value="1"/>
</dbReference>
<evidence type="ECO:0000256" key="1">
    <source>
        <dbReference type="ARBA" id="ARBA00004141"/>
    </source>
</evidence>
<evidence type="ECO:0000256" key="2">
    <source>
        <dbReference type="ARBA" id="ARBA00022692"/>
    </source>
</evidence>
<evidence type="ECO:0000313" key="8">
    <source>
        <dbReference type="Proteomes" id="UP000076420"/>
    </source>
</evidence>
<dbReference type="EnsemblMetazoa" id="BGLB033965-RD">
    <property type="protein sequence ID" value="BGLB033965-PD"/>
    <property type="gene ID" value="BGLB033965"/>
</dbReference>
<dbReference type="KEGG" id="bgt:106074020"/>
<evidence type="ECO:0000256" key="5">
    <source>
        <dbReference type="ARBA" id="ARBA00093776"/>
    </source>
</evidence>
<feature type="transmembrane region" description="Helical" evidence="6">
    <location>
        <begin position="12"/>
        <end position="33"/>
    </location>
</feature>
<accession>A0A2C9LQW2</accession>
<feature type="transmembrane region" description="Helical" evidence="6">
    <location>
        <begin position="79"/>
        <end position="102"/>
    </location>
</feature>
<evidence type="ECO:0000256" key="3">
    <source>
        <dbReference type="ARBA" id="ARBA00022989"/>
    </source>
</evidence>
<proteinExistence type="inferred from homology"/>
<dbReference type="Pfam" id="PF26158">
    <property type="entry name" value="Claudin_TMEM179-179B"/>
    <property type="match status" value="1"/>
</dbReference>
<reference evidence="7" key="1">
    <citation type="submission" date="2020-05" db="UniProtKB">
        <authorList>
            <consortium name="EnsemblMetazoa"/>
        </authorList>
    </citation>
    <scope>IDENTIFICATION</scope>
    <source>
        <strain evidence="7">BB02</strain>
    </source>
</reference>
<dbReference type="PANTHER" id="PTHR31872:SF4">
    <property type="entry name" value="TRANSMEMBRANE PROTEIN 179"/>
    <property type="match status" value="1"/>
</dbReference>
<evidence type="ECO:0000256" key="6">
    <source>
        <dbReference type="SAM" id="Phobius"/>
    </source>
</evidence>
<dbReference type="OrthoDB" id="6060335at2759"/>
<feature type="transmembrane region" description="Helical" evidence="6">
    <location>
        <begin position="183"/>
        <end position="203"/>
    </location>
</feature>